<dbReference type="Proteomes" id="UP000215214">
    <property type="component" value="Chromosome TJEJU"/>
</dbReference>
<evidence type="ECO:0008006" key="3">
    <source>
        <dbReference type="Google" id="ProtNLM"/>
    </source>
</evidence>
<organism evidence="1 2">
    <name type="scientific">Tenacibaculum jejuense</name>
    <dbReference type="NCBI Taxonomy" id="584609"/>
    <lineage>
        <taxon>Bacteria</taxon>
        <taxon>Pseudomonadati</taxon>
        <taxon>Bacteroidota</taxon>
        <taxon>Flavobacteriia</taxon>
        <taxon>Flavobacteriales</taxon>
        <taxon>Flavobacteriaceae</taxon>
        <taxon>Tenacibaculum</taxon>
    </lineage>
</organism>
<dbReference type="AlphaFoldDB" id="A0A238U850"/>
<dbReference type="SUPFAM" id="SSF50475">
    <property type="entry name" value="FMN-binding split barrel"/>
    <property type="match status" value="1"/>
</dbReference>
<gene>
    <name evidence="1" type="ORF">TJEJU_1651</name>
</gene>
<proteinExistence type="predicted"/>
<evidence type="ECO:0000313" key="1">
    <source>
        <dbReference type="EMBL" id="SNR15373.1"/>
    </source>
</evidence>
<dbReference type="RefSeq" id="WP_095071043.1">
    <property type="nucleotide sequence ID" value="NZ_LT899436.1"/>
</dbReference>
<dbReference type="OrthoDB" id="116031at2"/>
<keyword evidence="2" id="KW-1185">Reference proteome</keyword>
<dbReference type="Pfam" id="PF12900">
    <property type="entry name" value="Pyridox_ox_2"/>
    <property type="match status" value="1"/>
</dbReference>
<dbReference type="PANTHER" id="PTHR34071">
    <property type="entry name" value="5-NITROIMIDAZOLE ANTIBIOTICS RESISTANCE PROTEIN, NIMA-FAMILY-RELATED PROTEIN-RELATED"/>
    <property type="match status" value="1"/>
</dbReference>
<name>A0A238U850_9FLAO</name>
<sequence length="220" mass="24926">MGTFEKTKLNRVKRGQNRAIYDTEVIHQIIDAGFIGHVGYIYDGYPISIPMAYARKDDKIYVHGSTANRMLKAILDSGKTSINIMHLDGLVIARSGLHHSVNYRSVTLFGEVKEIVNDQEKTTFIKDIVDQMIPNHWDTLRPMHQKELDRTMVIEFTITSASAKVRAEGVNDEPEDYDLPYWAGVIPVKQVLEAPVADKGYPSTIAIPEHITAHYNNFKQ</sequence>
<dbReference type="InterPro" id="IPR012349">
    <property type="entry name" value="Split_barrel_FMN-bd"/>
</dbReference>
<dbReference type="EMBL" id="LT899436">
    <property type="protein sequence ID" value="SNR15373.1"/>
    <property type="molecule type" value="Genomic_DNA"/>
</dbReference>
<accession>A0A238U850</accession>
<dbReference type="PANTHER" id="PTHR34071:SF2">
    <property type="entry name" value="FLAVIN-NUCLEOTIDE-BINDING PROTEIN"/>
    <property type="match status" value="1"/>
</dbReference>
<reference evidence="1 2" key="1">
    <citation type="submission" date="2017-07" db="EMBL/GenBank/DDBJ databases">
        <authorList>
            <person name="Sun Z.S."/>
            <person name="Albrecht U."/>
            <person name="Echele G."/>
            <person name="Lee C.C."/>
        </authorList>
    </citation>
    <scope>NUCLEOTIDE SEQUENCE [LARGE SCALE GENOMIC DNA]</scope>
    <source>
        <strain evidence="2">type strain: KCTC 22618</strain>
    </source>
</reference>
<dbReference type="Gene3D" id="2.30.110.10">
    <property type="entry name" value="Electron Transport, Fmn-binding Protein, Chain A"/>
    <property type="match status" value="1"/>
</dbReference>
<dbReference type="InterPro" id="IPR024747">
    <property type="entry name" value="Pyridox_Oxase-rel"/>
</dbReference>
<dbReference type="KEGG" id="tje:TJEJU_1651"/>
<protein>
    <recommendedName>
        <fullName evidence="3">Pyridoxamine 5'-phosphate oxidase family protein</fullName>
    </recommendedName>
</protein>
<evidence type="ECO:0000313" key="2">
    <source>
        <dbReference type="Proteomes" id="UP000215214"/>
    </source>
</evidence>